<evidence type="ECO:0000313" key="4">
    <source>
        <dbReference type="Proteomes" id="UP000272238"/>
    </source>
</evidence>
<gene>
    <name evidence="3" type="ORF">D8M03_09315</name>
</gene>
<dbReference type="InterPro" id="IPR002347">
    <property type="entry name" value="SDR_fam"/>
</dbReference>
<evidence type="ECO:0000256" key="1">
    <source>
        <dbReference type="ARBA" id="ARBA00006484"/>
    </source>
</evidence>
<dbReference type="PANTHER" id="PTHR24320">
    <property type="entry name" value="RETINOL DEHYDROGENASE"/>
    <property type="match status" value="1"/>
</dbReference>
<accession>A0A494Z2N5</accession>
<evidence type="ECO:0000313" key="3">
    <source>
        <dbReference type="EMBL" id="RKQ16687.1"/>
    </source>
</evidence>
<comment type="similarity">
    <text evidence="1">Belongs to the short-chain dehydrogenases/reductases (SDR) family.</text>
</comment>
<dbReference type="SUPFAM" id="SSF51735">
    <property type="entry name" value="NAD(P)-binding Rossmann-fold domains"/>
    <property type="match status" value="1"/>
</dbReference>
<dbReference type="Proteomes" id="UP000272238">
    <property type="component" value="Unassembled WGS sequence"/>
</dbReference>
<dbReference type="PANTHER" id="PTHR24320:SF148">
    <property type="entry name" value="NAD(P)-BINDING ROSSMANN-FOLD SUPERFAMILY PROTEIN"/>
    <property type="match status" value="1"/>
</dbReference>
<proteinExistence type="inferred from homology"/>
<evidence type="ECO:0000256" key="2">
    <source>
        <dbReference type="ARBA" id="ARBA00023002"/>
    </source>
</evidence>
<dbReference type="AlphaFoldDB" id="A0A494Z2N5"/>
<keyword evidence="2" id="KW-0560">Oxidoreductase</keyword>
<dbReference type="NCBIfam" id="NF004846">
    <property type="entry name" value="PRK06197.1"/>
    <property type="match status" value="1"/>
</dbReference>
<dbReference type="EMBL" id="RBZN01000019">
    <property type="protein sequence ID" value="RKQ16687.1"/>
    <property type="molecule type" value="Genomic_DNA"/>
</dbReference>
<comment type="caution">
    <text evidence="3">The sequence shown here is derived from an EMBL/GenBank/DDBJ whole genome shotgun (WGS) entry which is preliminary data.</text>
</comment>
<reference evidence="3 4" key="1">
    <citation type="journal article" date="2016" name="Antonie Van Leeuwenhoek">
        <title>Lysinibacillus endophyticus sp. nov., an indole-3-acetic acid producing endophytic bacterium isolated from corn root (Zea mays cv. Xinken-5).</title>
        <authorList>
            <person name="Yu J."/>
            <person name="Guan X."/>
            <person name="Liu C."/>
            <person name="Xiang W."/>
            <person name="Yu Z."/>
            <person name="Liu X."/>
            <person name="Wang G."/>
        </authorList>
    </citation>
    <scope>NUCLEOTIDE SEQUENCE [LARGE SCALE GENOMIC DNA]</scope>
    <source>
        <strain evidence="3 4">DSM 100506</strain>
    </source>
</reference>
<dbReference type="OrthoDB" id="9809821at2"/>
<dbReference type="InterPro" id="IPR036291">
    <property type="entry name" value="NAD(P)-bd_dom_sf"/>
</dbReference>
<dbReference type="PRINTS" id="PR00081">
    <property type="entry name" value="GDHRDH"/>
</dbReference>
<dbReference type="Pfam" id="PF00106">
    <property type="entry name" value="adh_short"/>
    <property type="match status" value="1"/>
</dbReference>
<sequence length="313" mass="34550">MMSKGWTKNDIGDLTGKVVLVTGANSGLGYETCLALAEKNAIVVLAVRNLNKGLEAIDKIKAVVPEAKCHAMQLDMNDLSSIREFVHQFKARYNSLSILINNAGIMASSYQQTKDGFESQMGINYLGHFALTGLLLDLLIKTPNSRVVSVGSLIAHKIKPEFHNFKGSKRMKPIKYYGESKLACMLFAKELQYRFRLHNMETKSIVCHPGISQTKLFARGSNKLKRKLTRASVKFVGQGAETGAYPILYAATSPNIRGGEYIGPDGRGGSKGAPTELEIIDELYNEHVASNLWKISETLTGVTYKFKNEQKVL</sequence>
<protein>
    <submittedName>
        <fullName evidence="3">SDR family NAD(P)-dependent oxidoreductase</fullName>
    </submittedName>
</protein>
<organism evidence="3 4">
    <name type="scientific">Ureibacillus endophyticus</name>
    <dbReference type="NCBI Taxonomy" id="1978490"/>
    <lineage>
        <taxon>Bacteria</taxon>
        <taxon>Bacillati</taxon>
        <taxon>Bacillota</taxon>
        <taxon>Bacilli</taxon>
        <taxon>Bacillales</taxon>
        <taxon>Caryophanaceae</taxon>
        <taxon>Ureibacillus</taxon>
    </lineage>
</organism>
<keyword evidence="4" id="KW-1185">Reference proteome</keyword>
<dbReference type="Gene3D" id="3.40.50.720">
    <property type="entry name" value="NAD(P)-binding Rossmann-like Domain"/>
    <property type="match status" value="1"/>
</dbReference>
<dbReference type="RefSeq" id="WP_121214498.1">
    <property type="nucleotide sequence ID" value="NZ_JBBYAH010000001.1"/>
</dbReference>
<name>A0A494Z2N5_9BACL</name>
<dbReference type="GO" id="GO:0016491">
    <property type="term" value="F:oxidoreductase activity"/>
    <property type="evidence" value="ECO:0007669"/>
    <property type="project" value="UniProtKB-KW"/>
</dbReference>